<dbReference type="NCBIfam" id="NF037995">
    <property type="entry name" value="TRAP_S1"/>
    <property type="match status" value="1"/>
</dbReference>
<name>A0A8F6TT49_9RHOB</name>
<evidence type="ECO:0000256" key="1">
    <source>
        <dbReference type="SAM" id="MobiDB-lite"/>
    </source>
</evidence>
<keyword evidence="3" id="KW-1185">Reference proteome</keyword>
<sequence>MSGPVRITLAGYQGPDSVHTRGLEAFRDALTAAVGDRVEVILRPNVGPDGIKTEALPGLVEAGELDACYIASSYLAGRVRELSLFDMPFSAPDRHRALALVDGPLGARFGSALAAATGLTLLGVWDNGLRHMATARQPLHDPSECDGMVLRTLPNDDHQAAFRALGFRPLVIDAKDLTQAVCDGEVDAQENPLTNTYNFNLHGRLPVITLTGHLMGIALFVFNKDRFAALPEDLRQAISAAAAEATRAQRALAESEDEHCARALRDDGATLVVLTDAQRAAWREAAAPHTERARAQHDPELLALFDAETGTDDKAPDPTPEPATALLNTRGEM</sequence>
<dbReference type="EMBL" id="CP079194">
    <property type="protein sequence ID" value="QXT38205.1"/>
    <property type="molecule type" value="Genomic_DNA"/>
</dbReference>
<dbReference type="PANTHER" id="PTHR33376">
    <property type="match status" value="1"/>
</dbReference>
<dbReference type="Proteomes" id="UP000825009">
    <property type="component" value="Chromosome"/>
</dbReference>
<dbReference type="Pfam" id="PF03480">
    <property type="entry name" value="DctP"/>
    <property type="match status" value="1"/>
</dbReference>
<gene>
    <name evidence="2" type="ORF">KYE46_09585</name>
</gene>
<proteinExistence type="predicted"/>
<dbReference type="GO" id="GO:0055085">
    <property type="term" value="P:transmembrane transport"/>
    <property type="evidence" value="ECO:0007669"/>
    <property type="project" value="InterPro"/>
</dbReference>
<protein>
    <submittedName>
        <fullName evidence="2">TRAP transporter substrate-binding protein</fullName>
    </submittedName>
</protein>
<dbReference type="RefSeq" id="WP_219000402.1">
    <property type="nucleotide sequence ID" value="NZ_CP079194.1"/>
</dbReference>
<reference evidence="2 3" key="1">
    <citation type="submission" date="2021-07" db="EMBL/GenBank/DDBJ databases">
        <title>A novel Jannaschia species isolated from marine dinoflagellate Ceratoperidinium margalefii.</title>
        <authorList>
            <person name="Jiang Y."/>
            <person name="Li Z."/>
        </authorList>
    </citation>
    <scope>NUCLEOTIDE SEQUENCE [LARGE SCALE GENOMIC DNA]</scope>
    <source>
        <strain evidence="2 3">J12C1-MA-4</strain>
    </source>
</reference>
<dbReference type="InterPro" id="IPR018389">
    <property type="entry name" value="DctP_fam"/>
</dbReference>
<organism evidence="2 3">
    <name type="scientific">Gymnodinialimonas ceratoperidinii</name>
    <dbReference type="NCBI Taxonomy" id="2856823"/>
    <lineage>
        <taxon>Bacteria</taxon>
        <taxon>Pseudomonadati</taxon>
        <taxon>Pseudomonadota</taxon>
        <taxon>Alphaproteobacteria</taxon>
        <taxon>Rhodobacterales</taxon>
        <taxon>Paracoccaceae</taxon>
        <taxon>Gymnodinialimonas</taxon>
    </lineage>
</organism>
<dbReference type="KEGG" id="gce:KYE46_09585"/>
<accession>A0A8F6TT49</accession>
<dbReference type="CDD" id="cd13603">
    <property type="entry name" value="PBP2_TRAP_Siap_TeaA_like"/>
    <property type="match status" value="1"/>
</dbReference>
<evidence type="ECO:0000313" key="2">
    <source>
        <dbReference type="EMBL" id="QXT38205.1"/>
    </source>
</evidence>
<dbReference type="AlphaFoldDB" id="A0A8F6TT49"/>
<feature type="region of interest" description="Disordered" evidence="1">
    <location>
        <begin position="308"/>
        <end position="333"/>
    </location>
</feature>
<evidence type="ECO:0000313" key="3">
    <source>
        <dbReference type="Proteomes" id="UP000825009"/>
    </source>
</evidence>
<dbReference type="PANTHER" id="PTHR33376:SF7">
    <property type="entry name" value="C4-DICARBOXYLATE-BINDING PROTEIN DCTB"/>
    <property type="match status" value="1"/>
</dbReference>